<evidence type="ECO:0000256" key="3">
    <source>
        <dbReference type="ARBA" id="ARBA00023027"/>
    </source>
</evidence>
<dbReference type="InterPro" id="IPR029753">
    <property type="entry name" value="D-isomer_DH_CS"/>
</dbReference>
<keyword evidence="3" id="KW-0520">NAD</keyword>
<organismHost>
    <name type="scientific">Chlorella</name>
    <dbReference type="NCBI Taxonomy" id="3071"/>
</organismHost>
<dbReference type="SMR" id="Q89388"/>
<organism evidence="6 7">
    <name type="scientific">Paramecium bursaria Chlorella virus 1</name>
    <name type="common">PBCV-1</name>
    <dbReference type="NCBI Taxonomy" id="10506"/>
    <lineage>
        <taxon>Viruses</taxon>
        <taxon>Varidnaviria</taxon>
        <taxon>Bamfordvirae</taxon>
        <taxon>Nucleocytoviricota</taxon>
        <taxon>Megaviricetes</taxon>
        <taxon>Algavirales</taxon>
        <taxon>Phycodnaviridae</taxon>
        <taxon>Chlorovirus</taxon>
        <taxon>Chlorovirus vanettense</taxon>
    </lineage>
</organism>
<reference evidence="6 7" key="8">
    <citation type="journal article" date="2010" name="J. Virol.">
        <title>Microarray analysis of Paramecium bursaria chlorella virus 1 transcription.</title>
        <authorList>
            <person name="Yanai-Balser G.M."/>
            <person name="Duncan G.A."/>
            <person name="Eudy J.D."/>
            <person name="Wang D."/>
            <person name="Li X."/>
            <person name="Agarkova I.V."/>
            <person name="Dunigan D.D."/>
            <person name="Van Etten J.L."/>
        </authorList>
    </citation>
    <scope>NUCLEOTIDE SEQUENCE [LARGE SCALE GENOMIC DNA]</scope>
</reference>
<evidence type="ECO:0000256" key="1">
    <source>
        <dbReference type="ARBA" id="ARBA00005854"/>
    </source>
</evidence>
<reference evidence="6 7" key="5">
    <citation type="journal article" date="1997" name="Virology">
        <title>Analysis of 74 kb of DNA located at the right end of the 330-kb chlorella virus PBCV-1 genome.</title>
        <authorList>
            <person name="Li Y."/>
            <person name="Lu Z."/>
            <person name="Sun L."/>
            <person name="Ropp S."/>
            <person name="Kutish G.F."/>
            <person name="Rock D.L."/>
            <person name="Van Etten J.L."/>
        </authorList>
    </citation>
    <scope>NUCLEOTIDE SEQUENCE [LARGE SCALE GENOMIC DNA]</scope>
</reference>
<dbReference type="Proteomes" id="UP000000862">
    <property type="component" value="Segment"/>
</dbReference>
<dbReference type="PANTHER" id="PTHR43026">
    <property type="entry name" value="2-HYDROXYACID DEHYDROGENASE HOMOLOG 1-RELATED"/>
    <property type="match status" value="1"/>
</dbReference>
<comment type="similarity">
    <text evidence="1">Belongs to the D-isomer specific 2-hydroxyacid dehydrogenase family.</text>
</comment>
<reference evidence="6 7" key="3">
    <citation type="journal article" date="1996" name="Virology">
        <title>Analysis of 94 kb of the chlorella virus PBCV-1 330-kb genome: map positions 88 to 182.</title>
        <authorList>
            <person name="Lu Z."/>
            <person name="Li Y."/>
            <person name="Que Q."/>
            <person name="Kutish G.F."/>
            <person name="Rock D.L."/>
            <person name="Van Etten J.L."/>
        </authorList>
    </citation>
    <scope>NUCLEOTIDE SEQUENCE [LARGE SCALE GENOMIC DNA]</scope>
</reference>
<feature type="domain" description="D-isomer specific 2-hydroxyacid dehydrogenase NAD-binding" evidence="5">
    <location>
        <begin position="138"/>
        <end position="330"/>
    </location>
</feature>
<proteinExistence type="inferred from homology"/>
<evidence type="ECO:0000259" key="4">
    <source>
        <dbReference type="Pfam" id="PF00389"/>
    </source>
</evidence>
<dbReference type="Gene3D" id="3.40.50.720">
    <property type="entry name" value="NAD(P)-binding Rossmann-like Domain"/>
    <property type="match status" value="2"/>
</dbReference>
<dbReference type="SUPFAM" id="SSF51735">
    <property type="entry name" value="NAD(P)-binding Rossmann-fold domains"/>
    <property type="match status" value="1"/>
</dbReference>
<reference evidence="6 7" key="1">
    <citation type="journal article" date="1995" name="Virology">
        <title>Analysis of 45 kb of DNA located at the left end of the chlorella virus PBCV-1 genome.</title>
        <authorList>
            <person name="Lu Z."/>
            <person name="Li Y."/>
            <person name="Zhang Y."/>
            <person name="Kutish G.F."/>
            <person name="Rock D.L."/>
            <person name="Van Etten J.L."/>
        </authorList>
    </citation>
    <scope>NUCLEOTIDE SEQUENCE [LARGE SCALE GENOMIC DNA]</scope>
</reference>
<reference evidence="6 7" key="2">
    <citation type="journal article" date="1995" name="Virology">
        <title>Analysis of 43 kb of the Chlorella virus PBCV-1 330-kb genome: map positions 45 to 88.</title>
        <authorList>
            <person name="Li Y."/>
            <person name="Lu Z."/>
            <person name="Burbank D.E."/>
            <person name="Kutish G.F."/>
            <person name="Rock D.L."/>
            <person name="Van Etten J.L."/>
        </authorList>
    </citation>
    <scope>NUCLEOTIDE SEQUENCE [LARGE SCALE GENOMIC DNA]</scope>
</reference>
<sequence>MVDSIISYATYGKMFSRTSPKPVMPKNLKPQVAIFSAGNYVKDFIKPIESICTPVYIESSLNETTAALANKCDAINAFVNDDLSAPVLDILKNCGVSSITLRCAGFDRLDIEYAKELGFNVYRVPAYSPRSVAELALTHMMALSRNIQLVLPRVKTGNYTMEGLVGREITDKTIGIIGTGKIAQEFIKLVKPMAGRIIAYDVYENDIVKEMGVEYMSLPDVIKESDVLSLHCPLMKSTFHMINEDTLKTMKKTAVIINTARGGLIDTEALIDALESGVISGCAMDVYEHESGLFFTDRAVLPIEDRMKFWDKKFARLANLPNAIVSPHVAFLTKEALKNIADTTIENLTSAFKGERNNNNMVF</sequence>
<dbReference type="InterPro" id="IPR006139">
    <property type="entry name" value="D-isomer_2_OHA_DH_cat_dom"/>
</dbReference>
<evidence type="ECO:0008006" key="8">
    <source>
        <dbReference type="Google" id="ProtNLM"/>
    </source>
</evidence>
<evidence type="ECO:0000256" key="2">
    <source>
        <dbReference type="ARBA" id="ARBA00023002"/>
    </source>
</evidence>
<reference evidence="6 7" key="7">
    <citation type="journal article" date="2000" name="Virology">
        <title>Characterization of a beta-1,3-glucanase encoded by chlorella virus PBCV-1.</title>
        <authorList>
            <person name="Sun L."/>
            <person name="Gurnon J.R."/>
            <person name="Adams B.J."/>
            <person name="Graves M.V."/>
            <person name="Van Etten J.L."/>
        </authorList>
    </citation>
    <scope>NUCLEOTIDE SEQUENCE [LARGE SCALE GENOMIC DNA]</scope>
</reference>
<keyword evidence="2" id="KW-0560">Oxidoreductase</keyword>
<dbReference type="InterPro" id="IPR058205">
    <property type="entry name" value="D-LDH-like"/>
</dbReference>
<accession>Q89388</accession>
<dbReference type="SUPFAM" id="SSF52283">
    <property type="entry name" value="Formate/glycerate dehydrogenase catalytic domain-like"/>
    <property type="match status" value="1"/>
</dbReference>
<dbReference type="Pfam" id="PF00389">
    <property type="entry name" value="2-Hacid_dh"/>
    <property type="match status" value="1"/>
</dbReference>
<dbReference type="InterPro" id="IPR006140">
    <property type="entry name" value="D-isomer_DH_NAD-bd"/>
</dbReference>
<evidence type="ECO:0000313" key="6">
    <source>
        <dbReference type="EMBL" id="AAC96421.1"/>
    </source>
</evidence>
<evidence type="ECO:0000259" key="5">
    <source>
        <dbReference type="Pfam" id="PF02826"/>
    </source>
</evidence>
<dbReference type="PANTHER" id="PTHR43026:SF1">
    <property type="entry name" value="2-HYDROXYACID DEHYDROGENASE HOMOLOG 1-RELATED"/>
    <property type="match status" value="1"/>
</dbReference>
<feature type="domain" description="D-isomer specific 2-hydroxyacid dehydrogenase catalytic" evidence="4">
    <location>
        <begin position="34"/>
        <end position="360"/>
    </location>
</feature>
<dbReference type="GO" id="GO:0008720">
    <property type="term" value="F:D-lactate dehydrogenase (NAD+) activity"/>
    <property type="evidence" value="ECO:0007669"/>
    <property type="project" value="TreeGrafter"/>
</dbReference>
<name>Q89388_PBCV1</name>
<protein>
    <recommendedName>
        <fullName evidence="8">D-lactate dehydrogenase</fullName>
    </recommendedName>
</protein>
<dbReference type="PROSITE" id="PS00670">
    <property type="entry name" value="D_2_HYDROXYACID_DH_2"/>
    <property type="match status" value="1"/>
</dbReference>
<dbReference type="EMBL" id="JF411744">
    <property type="protein sequence ID" value="AAC96421.1"/>
    <property type="molecule type" value="Genomic_DNA"/>
</dbReference>
<reference evidence="6 7" key="6">
    <citation type="journal article" date="1999" name="Virology">
        <title>Chlorella virus PBCV-1 encodes a functional homospermidine synthase.</title>
        <authorList>
            <person name="Kaiser A."/>
            <person name="Vollmert M."/>
            <person name="Tholl D."/>
            <person name="Graves M.V."/>
            <person name="Gurnon J.R."/>
            <person name="Xing W."/>
            <person name="Lisec A.D."/>
            <person name="Nickerson K.W."/>
            <person name="Van Etten J.L."/>
        </authorList>
    </citation>
    <scope>NUCLEOTIDE SEQUENCE [LARGE SCALE GENOMIC DNA]</scope>
</reference>
<dbReference type="Pfam" id="PF02826">
    <property type="entry name" value="2-Hacid_dh_C"/>
    <property type="match status" value="1"/>
</dbReference>
<dbReference type="KEGG" id="vg:918465"/>
<dbReference type="PIR" id="T17543">
    <property type="entry name" value="T17543"/>
</dbReference>
<dbReference type="GeneID" id="918465"/>
<dbReference type="PROSITE" id="PS00671">
    <property type="entry name" value="D_2_HYDROXYACID_DH_3"/>
    <property type="match status" value="1"/>
</dbReference>
<keyword evidence="7" id="KW-1185">Reference proteome</keyword>
<dbReference type="GO" id="GO:0051287">
    <property type="term" value="F:NAD binding"/>
    <property type="evidence" value="ECO:0007669"/>
    <property type="project" value="InterPro"/>
</dbReference>
<dbReference type="RefSeq" id="NP_048401.1">
    <property type="nucleotide sequence ID" value="NC_000852.5"/>
</dbReference>
<evidence type="ECO:0000313" key="7">
    <source>
        <dbReference type="Proteomes" id="UP000000862"/>
    </source>
</evidence>
<gene>
    <name evidence="6" type="primary">A053R</name>
</gene>
<dbReference type="InterPro" id="IPR036291">
    <property type="entry name" value="NAD(P)-bd_dom_sf"/>
</dbReference>
<reference evidence="6 7" key="4">
    <citation type="journal article" date="1996" name="Virology">
        <title>Analysis of 76 kb of the chlorella virus PBCV-1 330-kb genome: map positions 182 to 258.</title>
        <authorList>
            <person name="Kutish G.F."/>
            <person name="Li Y."/>
            <person name="Lu Z."/>
            <person name="Furuta M."/>
            <person name="Rock D.L."/>
            <person name="Van Etten J.L."/>
        </authorList>
    </citation>
    <scope>NUCLEOTIDE SEQUENCE [LARGE SCALE GENOMIC DNA]</scope>
</reference>
<dbReference type="OrthoDB" id="7583at10239"/>